<reference evidence="10" key="1">
    <citation type="journal article" date="2019" name="Int. J. Syst. Evol. Microbiol.">
        <title>The Global Catalogue of Microorganisms (GCM) 10K type strain sequencing project: providing services to taxonomists for standard genome sequencing and annotation.</title>
        <authorList>
            <consortium name="The Broad Institute Genomics Platform"/>
            <consortium name="The Broad Institute Genome Sequencing Center for Infectious Disease"/>
            <person name="Wu L."/>
            <person name="Ma J."/>
        </authorList>
    </citation>
    <scope>NUCLEOTIDE SEQUENCE [LARGE SCALE GENOMIC DNA]</scope>
    <source>
        <strain evidence="10">KCTC 42282</strain>
    </source>
</reference>
<feature type="domain" description="Nudix hydrolase" evidence="8">
    <location>
        <begin position="32"/>
        <end position="227"/>
    </location>
</feature>
<feature type="region of interest" description="Disordered" evidence="7">
    <location>
        <begin position="1"/>
        <end position="24"/>
    </location>
</feature>
<evidence type="ECO:0000256" key="3">
    <source>
        <dbReference type="ARBA" id="ARBA00022723"/>
    </source>
</evidence>
<dbReference type="CDD" id="cd18870">
    <property type="entry name" value="NUDIX_AcylCoAdiphos_Nudt19"/>
    <property type="match status" value="1"/>
</dbReference>
<comment type="caution">
    <text evidence="9">The sequence shown here is derived from an EMBL/GenBank/DDBJ whole genome shotgun (WGS) entry which is preliminary data.</text>
</comment>
<evidence type="ECO:0000259" key="8">
    <source>
        <dbReference type="PROSITE" id="PS51462"/>
    </source>
</evidence>
<dbReference type="EMBL" id="JBHRYC010000075">
    <property type="protein sequence ID" value="MFC3638623.1"/>
    <property type="molecule type" value="Genomic_DNA"/>
</dbReference>
<evidence type="ECO:0000313" key="10">
    <source>
        <dbReference type="Proteomes" id="UP001595704"/>
    </source>
</evidence>
<evidence type="ECO:0000256" key="5">
    <source>
        <dbReference type="ARBA" id="ARBA00022842"/>
    </source>
</evidence>
<dbReference type="PANTHER" id="PTHR12318">
    <property type="entry name" value="TESTOSTERONE-REGULATED PROTEIN RP2"/>
    <property type="match status" value="1"/>
</dbReference>
<name>A0ABV7UJZ6_9HYPH</name>
<sequence>MTTNAASNAAMTDEEMLVESERNEPVFPTIRPRNAATLIILDRTGAHPKVLMGRRHAGHRFMPGKFVFPGGRIETNDRFMTPVNDLHPVVGEKLLTRTVRPAVSRGRALALAAIRETFEETGLLLGRKLDAPAKRTPQGPWSDFAGHGVTPDLEPLRFIARAITPPGRPKRFDTRFFAVDASQIVERIDGVVTADTELTELVWVEIEEARQLDLPSITTVVLKELEQRTALGFHHELPVPFYNPKRGGFQREEL</sequence>
<keyword evidence="6" id="KW-0464">Manganese</keyword>
<accession>A0ABV7UJZ6</accession>
<dbReference type="Proteomes" id="UP001595704">
    <property type="component" value="Unassembled WGS sequence"/>
</dbReference>
<dbReference type="InterPro" id="IPR015797">
    <property type="entry name" value="NUDIX_hydrolase-like_dom_sf"/>
</dbReference>
<dbReference type="PROSITE" id="PS51462">
    <property type="entry name" value="NUDIX"/>
    <property type="match status" value="1"/>
</dbReference>
<dbReference type="InterPro" id="IPR000086">
    <property type="entry name" value="NUDIX_hydrolase_dom"/>
</dbReference>
<dbReference type="RefSeq" id="WP_244643000.1">
    <property type="nucleotide sequence ID" value="NZ_BNCG01000005.1"/>
</dbReference>
<comment type="cofactor">
    <cofactor evidence="1">
        <name>Mn(2+)</name>
        <dbReference type="ChEBI" id="CHEBI:29035"/>
    </cofactor>
</comment>
<keyword evidence="4" id="KW-0378">Hydrolase</keyword>
<evidence type="ECO:0000256" key="6">
    <source>
        <dbReference type="ARBA" id="ARBA00023211"/>
    </source>
</evidence>
<keyword evidence="10" id="KW-1185">Reference proteome</keyword>
<dbReference type="Gene3D" id="3.90.79.10">
    <property type="entry name" value="Nucleoside Triphosphate Pyrophosphohydrolase"/>
    <property type="match status" value="1"/>
</dbReference>
<dbReference type="PANTHER" id="PTHR12318:SF0">
    <property type="entry name" value="ACYL-COENZYME A DIPHOSPHATASE NUDT19"/>
    <property type="match status" value="1"/>
</dbReference>
<evidence type="ECO:0000256" key="1">
    <source>
        <dbReference type="ARBA" id="ARBA00001936"/>
    </source>
</evidence>
<comment type="cofactor">
    <cofactor evidence="2">
        <name>Mg(2+)</name>
        <dbReference type="ChEBI" id="CHEBI:18420"/>
    </cofactor>
</comment>
<organism evidence="9 10">
    <name type="scientific">Camelimonas fluminis</name>
    <dbReference type="NCBI Taxonomy" id="1576911"/>
    <lineage>
        <taxon>Bacteria</taxon>
        <taxon>Pseudomonadati</taxon>
        <taxon>Pseudomonadota</taxon>
        <taxon>Alphaproteobacteria</taxon>
        <taxon>Hyphomicrobiales</taxon>
        <taxon>Chelatococcaceae</taxon>
        <taxon>Camelimonas</taxon>
    </lineage>
</organism>
<proteinExistence type="predicted"/>
<evidence type="ECO:0000256" key="2">
    <source>
        <dbReference type="ARBA" id="ARBA00001946"/>
    </source>
</evidence>
<dbReference type="InterPro" id="IPR039121">
    <property type="entry name" value="NUDT19"/>
</dbReference>
<dbReference type="SUPFAM" id="SSF55811">
    <property type="entry name" value="Nudix"/>
    <property type="match status" value="1"/>
</dbReference>
<feature type="compositionally biased region" description="Low complexity" evidence="7">
    <location>
        <begin position="1"/>
        <end position="11"/>
    </location>
</feature>
<keyword evidence="3" id="KW-0479">Metal-binding</keyword>
<evidence type="ECO:0000313" key="9">
    <source>
        <dbReference type="EMBL" id="MFC3638623.1"/>
    </source>
</evidence>
<evidence type="ECO:0000256" key="4">
    <source>
        <dbReference type="ARBA" id="ARBA00022801"/>
    </source>
</evidence>
<evidence type="ECO:0000256" key="7">
    <source>
        <dbReference type="SAM" id="MobiDB-lite"/>
    </source>
</evidence>
<gene>
    <name evidence="9" type="ORF">ACFONL_14850</name>
</gene>
<protein>
    <submittedName>
        <fullName evidence="9">NUDIX domain-containing protein</fullName>
    </submittedName>
</protein>
<keyword evidence="5" id="KW-0460">Magnesium</keyword>